<dbReference type="GeneID" id="30983259"/>
<dbReference type="GO" id="GO:0007005">
    <property type="term" value="P:mitochondrion organization"/>
    <property type="evidence" value="ECO:0007669"/>
    <property type="project" value="TreeGrafter"/>
</dbReference>
<accession>A0A1E4SQ33</accession>
<reference evidence="5" key="1">
    <citation type="submission" date="2016-05" db="EMBL/GenBank/DDBJ databases">
        <title>Comparative genomics of biotechnologically important yeasts.</title>
        <authorList>
            <consortium name="DOE Joint Genome Institute"/>
            <person name="Riley R."/>
            <person name="Haridas S."/>
            <person name="Wolfe K.H."/>
            <person name="Lopes M.R."/>
            <person name="Hittinger C.T."/>
            <person name="Goker M."/>
            <person name="Salamov A."/>
            <person name="Wisecaver J."/>
            <person name="Long T.M."/>
            <person name="Aerts A.L."/>
            <person name="Barry K."/>
            <person name="Choi C."/>
            <person name="Clum A."/>
            <person name="Coughlan A.Y."/>
            <person name="Deshpande S."/>
            <person name="Douglass A.P."/>
            <person name="Hanson S.J."/>
            <person name="Klenk H.-P."/>
            <person name="Labutti K."/>
            <person name="Lapidus A."/>
            <person name="Lindquist E."/>
            <person name="Lipzen A."/>
            <person name="Meier-Kolthoff J.P."/>
            <person name="Ohm R.A."/>
            <person name="Otillar R.P."/>
            <person name="Pangilinan J."/>
            <person name="Peng Y."/>
            <person name="Rokas A."/>
            <person name="Rosa C.A."/>
            <person name="Scheuner C."/>
            <person name="Sibirny A.A."/>
            <person name="Slot J.C."/>
            <person name="Stielow J.B."/>
            <person name="Sun H."/>
            <person name="Kurtzman C.P."/>
            <person name="Blackwell M."/>
            <person name="Grigoriev I.V."/>
            <person name="Jeffries T.W."/>
        </authorList>
    </citation>
    <scope>NUCLEOTIDE SEQUENCE [LARGE SCALE GENOMIC DNA]</scope>
    <source>
        <strain evidence="5">NRRL Y-17324</strain>
    </source>
</reference>
<evidence type="ECO:0000256" key="2">
    <source>
        <dbReference type="ARBA" id="ARBA00044527"/>
    </source>
</evidence>
<dbReference type="GO" id="GO:0003729">
    <property type="term" value="F:mRNA binding"/>
    <property type="evidence" value="ECO:0007669"/>
    <property type="project" value="TreeGrafter"/>
</dbReference>
<keyword evidence="5" id="KW-1185">Reference proteome</keyword>
<dbReference type="EMBL" id="KV453909">
    <property type="protein sequence ID" value="ODV81605.1"/>
    <property type="molecule type" value="Genomic_DNA"/>
</dbReference>
<dbReference type="GO" id="GO:0005739">
    <property type="term" value="C:mitochondrion"/>
    <property type="evidence" value="ECO:0007669"/>
    <property type="project" value="UniProtKB-SubCell"/>
</dbReference>
<evidence type="ECO:0000313" key="5">
    <source>
        <dbReference type="Proteomes" id="UP000094285"/>
    </source>
</evidence>
<proteinExistence type="predicted"/>
<dbReference type="PANTHER" id="PTHR47934">
    <property type="entry name" value="PENTATRICOPEPTIDE REPEAT-CONTAINING PROTEIN PET309, MITOCHONDRIAL"/>
    <property type="match status" value="1"/>
</dbReference>
<dbReference type="Gene3D" id="1.25.40.10">
    <property type="entry name" value="Tetratricopeptide repeat domain"/>
    <property type="match status" value="3"/>
</dbReference>
<evidence type="ECO:0000256" key="1">
    <source>
        <dbReference type="ARBA" id="ARBA00004173"/>
    </source>
</evidence>
<dbReference type="InterPro" id="IPR011990">
    <property type="entry name" value="TPR-like_helical_dom_sf"/>
</dbReference>
<dbReference type="AlphaFoldDB" id="A0A1E4SQ33"/>
<evidence type="ECO:0000256" key="3">
    <source>
        <dbReference type="PROSITE-ProRule" id="PRU00708"/>
    </source>
</evidence>
<evidence type="ECO:0000313" key="4">
    <source>
        <dbReference type="EMBL" id="ODV81605.1"/>
    </source>
</evidence>
<feature type="repeat" description="PPR" evidence="3">
    <location>
        <begin position="308"/>
        <end position="342"/>
    </location>
</feature>
<dbReference type="STRING" id="984487.A0A1E4SQ33"/>
<dbReference type="InterPro" id="IPR051114">
    <property type="entry name" value="Mito_RNA_Proc_CCM1"/>
</dbReference>
<dbReference type="PROSITE" id="PS51375">
    <property type="entry name" value="PPR"/>
    <property type="match status" value="1"/>
</dbReference>
<dbReference type="PANTHER" id="PTHR47934:SF6">
    <property type="entry name" value="MITOCHONDRIAL GROUP I INTRON SPLICING FACTOR CCM1-RELATED"/>
    <property type="match status" value="1"/>
</dbReference>
<dbReference type="InterPro" id="IPR002885">
    <property type="entry name" value="PPR_rpt"/>
</dbReference>
<organism evidence="4 5">
    <name type="scientific">Suhomyces tanzawaensis NRRL Y-17324</name>
    <dbReference type="NCBI Taxonomy" id="984487"/>
    <lineage>
        <taxon>Eukaryota</taxon>
        <taxon>Fungi</taxon>
        <taxon>Dikarya</taxon>
        <taxon>Ascomycota</taxon>
        <taxon>Saccharomycotina</taxon>
        <taxon>Pichiomycetes</taxon>
        <taxon>Debaryomycetaceae</taxon>
        <taxon>Suhomyces</taxon>
    </lineage>
</organism>
<dbReference type="OrthoDB" id="185373at2759"/>
<comment type="subcellular location">
    <subcellularLocation>
        <location evidence="1">Mitochondrion</location>
    </subcellularLocation>
</comment>
<dbReference type="RefSeq" id="XP_020066727.1">
    <property type="nucleotide sequence ID" value="XM_020209123.1"/>
</dbReference>
<dbReference type="GO" id="GO:0006396">
    <property type="term" value="P:RNA processing"/>
    <property type="evidence" value="ECO:0007669"/>
    <property type="project" value="TreeGrafter"/>
</dbReference>
<dbReference type="Proteomes" id="UP000094285">
    <property type="component" value="Unassembled WGS sequence"/>
</dbReference>
<dbReference type="Pfam" id="PF01535">
    <property type="entry name" value="PPR"/>
    <property type="match status" value="2"/>
</dbReference>
<sequence length="709" mass="80613">MIPLRQSVYRNLTRINLAKVRAQGVVITRFQSVSVGNSNDRTKPVERKRAPLNPKLRDVANQIREVVKNATNDLSESVEILEEGLLYLREIQVSEKIPERVLYHEFQAVVTNLLYKAISTETSTSPNQILDVLVQYKVAHKYHFTLVAANWMKASAYHEVLKLWVQNVEYEKSMDFYYSNPYVIKESGIDFKGYYLVNLAYFSFVQSCIQEGVKYLAEDASKLLQSEPPAPFFVRGTLADLHLLSSHTKEFQAFTKTVQSHAYDNLDPNGPIAYKKINSAADRKDPSGLNRVFVELQEAAKKSSKPLTEGTMNRVMKAYLDCDRPEDIFNLFQSMLQHGIEVPSISSWELVLRAMGHPSHVSKRTTKRKTIAENIDRTIETIVSNGTEITPKTLSIIVGAFANLNRFDKVEEYLQRFSTEGEGSLKIINPTKNNILVGLVLNNKVGEAETKLKQFMADGSGYVPITHTMNTFLGHYAKTKNYKAVEGILEFMKKNNIPEEVATYTIMIDIFFKLHREKGLAPDVDQILASITKSNTIQLNDFTYTALIDGLVKDGANIEAARQIFAGASKKYKLSAQLYTSMMKGELDFGSVANAEVIFDKYIKHISNDARVWNMMITSLLAKHEDLALQYYENMKAQASLKVEPNFFTYYYLLSHFLKRGNKERVQYLIDELLGQKLRDLGSELPKILHPLTSEYSFSNELLGQLKQQ</sequence>
<name>A0A1E4SQ33_9ASCO</name>
<gene>
    <name evidence="4" type="ORF">CANTADRAFT_44564</name>
</gene>
<dbReference type="Pfam" id="PF13041">
    <property type="entry name" value="PPR_2"/>
    <property type="match status" value="1"/>
</dbReference>
<protein>
    <recommendedName>
        <fullName evidence="2">Mitochondrial 15S rRNA processing factor CCM1</fullName>
    </recommendedName>
</protein>